<keyword evidence="1" id="KW-0812">Transmembrane</keyword>
<organism evidence="4 5">
    <name type="scientific">Plasmodiophora brassicae</name>
    <name type="common">Clubroot disease agent</name>
    <dbReference type="NCBI Taxonomy" id="37360"/>
    <lineage>
        <taxon>Eukaryota</taxon>
        <taxon>Sar</taxon>
        <taxon>Rhizaria</taxon>
        <taxon>Endomyxa</taxon>
        <taxon>Phytomyxea</taxon>
        <taxon>Plasmodiophorida</taxon>
        <taxon>Plasmodiophoridae</taxon>
        <taxon>Plasmodiophora</taxon>
    </lineage>
</organism>
<protein>
    <recommendedName>
        <fullName evidence="3">RWD domain-containing protein</fullName>
    </recommendedName>
</protein>
<evidence type="ECO:0000256" key="1">
    <source>
        <dbReference type="SAM" id="Phobius"/>
    </source>
</evidence>
<gene>
    <name evidence="4" type="ORF">PLBR_LOCUS8086</name>
</gene>
<dbReference type="EMBL" id="OVEO01000015">
    <property type="protein sequence ID" value="SPR00871.1"/>
    <property type="molecule type" value="Genomic_DNA"/>
</dbReference>
<dbReference type="InterPro" id="IPR006575">
    <property type="entry name" value="RWD_dom"/>
</dbReference>
<evidence type="ECO:0000259" key="3">
    <source>
        <dbReference type="Pfam" id="PF05773"/>
    </source>
</evidence>
<dbReference type="Pfam" id="PF05773">
    <property type="entry name" value="RWD"/>
    <property type="match status" value="1"/>
</dbReference>
<evidence type="ECO:0000313" key="4">
    <source>
        <dbReference type="EMBL" id="SPR00871.1"/>
    </source>
</evidence>
<dbReference type="Proteomes" id="UP000290189">
    <property type="component" value="Unassembled WGS sequence"/>
</dbReference>
<name>A0A3P3YKZ4_PLABS</name>
<keyword evidence="1" id="KW-1133">Transmembrane helix</keyword>
<dbReference type="Gene3D" id="3.10.110.10">
    <property type="entry name" value="Ubiquitin Conjugating Enzyme"/>
    <property type="match status" value="1"/>
</dbReference>
<evidence type="ECO:0000256" key="2">
    <source>
        <dbReference type="SAM" id="SignalP"/>
    </source>
</evidence>
<reference evidence="4 5" key="1">
    <citation type="submission" date="2018-03" db="EMBL/GenBank/DDBJ databases">
        <authorList>
            <person name="Fogelqvist J."/>
        </authorList>
    </citation>
    <scope>NUCLEOTIDE SEQUENCE [LARGE SCALE GENOMIC DNA]</scope>
</reference>
<dbReference type="AlphaFoldDB" id="A0A3P3YKZ4"/>
<sequence>MPSLFVFSQVVVVIGLHAACARSVRDELSWLRQQTADGELHEVHRQSGCPGGARCYDAILVPPGGNLKMPGDRSGVRHVLKARLSAKLHAMSRTRQQYPIEVVLRIAIFKGYPHEHPPSIAIADRNGLRRADLERLERVLQGIVADRQCNEKIVAAGQRVMTFLSSPNDKCRKQVVKYYIEDVIVVVIVLFFLYQYMLYSMHRPVVHVARR</sequence>
<proteinExistence type="predicted"/>
<accession>A0A3P3YKZ4</accession>
<dbReference type="InterPro" id="IPR016135">
    <property type="entry name" value="UBQ-conjugating_enzyme/RWD"/>
</dbReference>
<feature type="signal peptide" evidence="2">
    <location>
        <begin position="1"/>
        <end position="21"/>
    </location>
</feature>
<keyword evidence="1" id="KW-0472">Membrane</keyword>
<feature type="domain" description="RWD" evidence="3">
    <location>
        <begin position="92"/>
        <end position="151"/>
    </location>
</feature>
<feature type="transmembrane region" description="Helical" evidence="1">
    <location>
        <begin position="176"/>
        <end position="194"/>
    </location>
</feature>
<keyword evidence="4" id="KW-0496">Mitochondrion</keyword>
<keyword evidence="2" id="KW-0732">Signal</keyword>
<evidence type="ECO:0000313" key="5">
    <source>
        <dbReference type="Proteomes" id="UP000290189"/>
    </source>
</evidence>
<feature type="chain" id="PRO_5018204276" description="RWD domain-containing protein" evidence="2">
    <location>
        <begin position="22"/>
        <end position="211"/>
    </location>
</feature>
<geneLocation type="mitochondrion" evidence="4"/>